<evidence type="ECO:0000256" key="10">
    <source>
        <dbReference type="ARBA" id="ARBA00042775"/>
    </source>
</evidence>
<evidence type="ECO:0000256" key="11">
    <source>
        <dbReference type="PROSITE-ProRule" id="PRU00278"/>
    </source>
</evidence>
<reference evidence="14" key="2">
    <citation type="journal article" date="2021" name="PeerJ">
        <title>Extensive microbial diversity within the chicken gut microbiome revealed by metagenomics and culture.</title>
        <authorList>
            <person name="Gilroy R."/>
            <person name="Ravi A."/>
            <person name="Getino M."/>
            <person name="Pursley I."/>
            <person name="Horton D.L."/>
            <person name="Alikhan N.F."/>
            <person name="Baker D."/>
            <person name="Gharbi K."/>
            <person name="Hall N."/>
            <person name="Watson M."/>
            <person name="Adriaenssens E.M."/>
            <person name="Foster-Nyarko E."/>
            <person name="Jarju S."/>
            <person name="Secka A."/>
            <person name="Antonio M."/>
            <person name="Oren A."/>
            <person name="Chaudhuri R.R."/>
            <person name="La Ragione R."/>
            <person name="Hildebrand F."/>
            <person name="Pallen M.J."/>
        </authorList>
    </citation>
    <scope>NUCLEOTIDE SEQUENCE</scope>
    <source>
        <strain evidence="14">21143</strain>
    </source>
</reference>
<dbReference type="PANTHER" id="PTHR47529">
    <property type="entry name" value="PEPTIDYL-PROLYL CIS-TRANS ISOMERASE D"/>
    <property type="match status" value="1"/>
</dbReference>
<evidence type="ECO:0000256" key="4">
    <source>
        <dbReference type="ARBA" id="ARBA00022692"/>
    </source>
</evidence>
<evidence type="ECO:0000256" key="9">
    <source>
        <dbReference type="ARBA" id="ARBA00040743"/>
    </source>
</evidence>
<evidence type="ECO:0000259" key="13">
    <source>
        <dbReference type="PROSITE" id="PS50198"/>
    </source>
</evidence>
<dbReference type="Pfam" id="PF13623">
    <property type="entry name" value="SurA_N_2"/>
    <property type="match status" value="1"/>
</dbReference>
<organism evidence="14 15">
    <name type="scientific">Candidatus Caccoplasma intestinavium</name>
    <dbReference type="NCBI Taxonomy" id="2840716"/>
    <lineage>
        <taxon>Bacteria</taxon>
        <taxon>Pseudomonadati</taxon>
        <taxon>Bacteroidota</taxon>
        <taxon>Bacteroidia</taxon>
        <taxon>Bacteroidales</taxon>
        <taxon>Bacteroidaceae</taxon>
        <taxon>Bacteroidaceae incertae sedis</taxon>
        <taxon>Candidatus Caccoplasma</taxon>
    </lineage>
</organism>
<dbReference type="AlphaFoldDB" id="A0A9D1GH10"/>
<feature type="domain" description="PpiC" evidence="13">
    <location>
        <begin position="351"/>
        <end position="449"/>
    </location>
</feature>
<dbReference type="Proteomes" id="UP000886722">
    <property type="component" value="Unassembled WGS sequence"/>
</dbReference>
<evidence type="ECO:0000256" key="8">
    <source>
        <dbReference type="ARBA" id="ARBA00038408"/>
    </source>
</evidence>
<dbReference type="InterPro" id="IPR000297">
    <property type="entry name" value="PPIase_PpiC"/>
</dbReference>
<reference evidence="14" key="1">
    <citation type="submission" date="2020-10" db="EMBL/GenBank/DDBJ databases">
        <authorList>
            <person name="Gilroy R."/>
        </authorList>
    </citation>
    <scope>NUCLEOTIDE SEQUENCE</scope>
    <source>
        <strain evidence="14">21143</strain>
    </source>
</reference>
<dbReference type="SUPFAM" id="SSF54534">
    <property type="entry name" value="FKBP-like"/>
    <property type="match status" value="1"/>
</dbReference>
<gene>
    <name evidence="14" type="ORF">IAD06_08260</name>
</gene>
<evidence type="ECO:0000256" key="12">
    <source>
        <dbReference type="SAM" id="Phobius"/>
    </source>
</evidence>
<evidence type="ECO:0000256" key="2">
    <source>
        <dbReference type="ARBA" id="ARBA00022475"/>
    </source>
</evidence>
<comment type="subcellular location">
    <subcellularLocation>
        <location evidence="1">Cell inner membrane</location>
        <topology evidence="1">Single-pass type II membrane protein</topology>
        <orientation evidence="1">Periplasmic side</orientation>
    </subcellularLocation>
</comment>
<comment type="similarity">
    <text evidence="8">Belongs to the PpiD chaperone family.</text>
</comment>
<keyword evidence="5 12" id="KW-1133">Transmembrane helix</keyword>
<dbReference type="PROSITE" id="PS50198">
    <property type="entry name" value="PPIC_PPIASE_2"/>
    <property type="match status" value="1"/>
</dbReference>
<dbReference type="GO" id="GO:0005886">
    <property type="term" value="C:plasma membrane"/>
    <property type="evidence" value="ECO:0007669"/>
    <property type="project" value="UniProtKB-SubCell"/>
</dbReference>
<keyword evidence="6 12" id="KW-0472">Membrane</keyword>
<evidence type="ECO:0000313" key="15">
    <source>
        <dbReference type="Proteomes" id="UP000886722"/>
    </source>
</evidence>
<accession>A0A9D1GH10</accession>
<keyword evidence="3" id="KW-0997">Cell inner membrane</keyword>
<dbReference type="PANTHER" id="PTHR47529:SF1">
    <property type="entry name" value="PERIPLASMIC CHAPERONE PPID"/>
    <property type="match status" value="1"/>
</dbReference>
<evidence type="ECO:0000256" key="1">
    <source>
        <dbReference type="ARBA" id="ARBA00004382"/>
    </source>
</evidence>
<keyword evidence="2" id="KW-1003">Cell membrane</keyword>
<feature type="transmembrane region" description="Helical" evidence="12">
    <location>
        <begin position="12"/>
        <end position="31"/>
    </location>
</feature>
<keyword evidence="4 12" id="KW-0812">Transmembrane</keyword>
<name>A0A9D1GH10_9BACT</name>
<dbReference type="InterPro" id="IPR046357">
    <property type="entry name" value="PPIase_dom_sf"/>
</dbReference>
<dbReference type="Pfam" id="PF13616">
    <property type="entry name" value="Rotamase_3"/>
    <property type="match status" value="1"/>
</dbReference>
<dbReference type="InterPro" id="IPR027304">
    <property type="entry name" value="Trigger_fact/SurA_dom_sf"/>
</dbReference>
<proteinExistence type="inferred from homology"/>
<protein>
    <recommendedName>
        <fullName evidence="9">Periplasmic chaperone PpiD</fullName>
    </recommendedName>
    <alternativeName>
        <fullName evidence="10">Periplasmic folding chaperone</fullName>
    </alternativeName>
</protein>
<dbReference type="GO" id="GO:0003755">
    <property type="term" value="F:peptidyl-prolyl cis-trans isomerase activity"/>
    <property type="evidence" value="ECO:0007669"/>
    <property type="project" value="UniProtKB-KW"/>
</dbReference>
<evidence type="ECO:0000256" key="5">
    <source>
        <dbReference type="ARBA" id="ARBA00022989"/>
    </source>
</evidence>
<dbReference type="SUPFAM" id="SSF109998">
    <property type="entry name" value="Triger factor/SurA peptide-binding domain-like"/>
    <property type="match status" value="1"/>
</dbReference>
<dbReference type="InterPro" id="IPR052029">
    <property type="entry name" value="PpiD_chaperone"/>
</dbReference>
<evidence type="ECO:0000256" key="3">
    <source>
        <dbReference type="ARBA" id="ARBA00022519"/>
    </source>
</evidence>
<comment type="caution">
    <text evidence="14">The sequence shown here is derived from an EMBL/GenBank/DDBJ whole genome shotgun (WGS) entry which is preliminary data.</text>
</comment>
<keyword evidence="11" id="KW-0697">Rotamase</keyword>
<dbReference type="EMBL" id="DVKT01000062">
    <property type="protein sequence ID" value="HIT40009.1"/>
    <property type="molecule type" value="Genomic_DNA"/>
</dbReference>
<keyword evidence="7" id="KW-0143">Chaperone</keyword>
<evidence type="ECO:0000256" key="7">
    <source>
        <dbReference type="ARBA" id="ARBA00023186"/>
    </source>
</evidence>
<evidence type="ECO:0000256" key="6">
    <source>
        <dbReference type="ARBA" id="ARBA00023136"/>
    </source>
</evidence>
<sequence length="703" mass="78755">MATLQKIRNKAGLLVIVIGVALLAFIIGDFLNSGQAFFRMSQDKVVVVNGKKVTTQEFSELVNRRTEEMQAMFRQQYGMSLPEGYSARINKDVFDQIVQEMVISDAAANVGVQVSKEELTDLLQGDHIAPQIQQMFPSKAELLNFLQVIFNDDLSQYPENVIEQIQDYRTKWIALEQDVKKQRLSEKYLNLVLKTMAPNKYDLQASYDNGRKSVEFAYALQPYSSVADKDITITNEELTAAYNKDKERYKQDAHRTIKYISVEIVPSEADYKTTEEKINALRETFASTKDMGGFLTFNTDVPYSEAYVAVNTMDDEMKNFVQKSQVGDVYGPFFEGEAYKMYRLMGKHNAPDSVKVRHIMFPLNSDAATTTRIDSIYTVLRNGGNFAEMARQYSAERNSGANGGEIGWVTETDAMQFGKEFNDLCFNSRNNGVVRIESPYGIHLVQVTERKANVAKANVAQLVMNVRPSSDTYSELYNKVSQYIANNNKLADFEANASHEGLLVNTATLTLDDISFGTLNDGRTVVKWAFNAKKDVLSEIFNIENSFLVAMVSDISEKGYMPQAAVEPYLRQELMREKKAEKIIADLKAKNPTNIEAAAKAMNSKVEEAKFISFNTSSIAGLGSENALIGAATTAAKGKLEGPIAGNRGVYMFAVTGQENNNEPIDAAAEAEKYNQKVYVLLNQFMSVLEENADIEDNRIKFY</sequence>
<evidence type="ECO:0000313" key="14">
    <source>
        <dbReference type="EMBL" id="HIT40009.1"/>
    </source>
</evidence>
<dbReference type="Gene3D" id="3.10.50.40">
    <property type="match status" value="1"/>
</dbReference>
<keyword evidence="11" id="KW-0413">Isomerase</keyword>